<dbReference type="EMBL" id="BAABRN010000111">
    <property type="protein sequence ID" value="GAA5504346.1"/>
    <property type="molecule type" value="Genomic_DNA"/>
</dbReference>
<feature type="transmembrane region" description="Helical" evidence="1">
    <location>
        <begin position="82"/>
        <end position="107"/>
    </location>
</feature>
<evidence type="ECO:0008006" key="4">
    <source>
        <dbReference type="Google" id="ProtNLM"/>
    </source>
</evidence>
<accession>A0ABP9VGM1</accession>
<sequence>MLGATIVVGTTLALPEGAGALRAGTAALAKTFANGGSRIVAAKESAAAASVGIKAAGRKVVGFVMDKLGGMFTALQYFLSGYATLITAAGWMTVIMLLALPLGLALINFGDTRLIWTIFGTWMGVMLALMIMPLVLVNAIDTALVQPVNSMTYYTAELGMQAQKQKQEAARAQSATQAEMDKLLTQCKDARTVDPANVDSNPCQKVVNQGALVQFGDWLQGSVAQKIGDAVEGIIANIADSFVSFGVMIARLMIGVILAGLIMFGVPVAAISMFSGVSVKK</sequence>
<dbReference type="RefSeq" id="WP_353544305.1">
    <property type="nucleotide sequence ID" value="NZ_BAABRN010000111.1"/>
</dbReference>
<proteinExistence type="predicted"/>
<keyword evidence="1" id="KW-0472">Membrane</keyword>
<organism evidence="2 3">
    <name type="scientific">Deinococcus xinjiangensis</name>
    <dbReference type="NCBI Taxonomy" id="457454"/>
    <lineage>
        <taxon>Bacteria</taxon>
        <taxon>Thermotogati</taxon>
        <taxon>Deinococcota</taxon>
        <taxon>Deinococci</taxon>
        <taxon>Deinococcales</taxon>
        <taxon>Deinococcaceae</taxon>
        <taxon>Deinococcus</taxon>
    </lineage>
</organism>
<evidence type="ECO:0000256" key="1">
    <source>
        <dbReference type="SAM" id="Phobius"/>
    </source>
</evidence>
<protein>
    <recommendedName>
        <fullName evidence="4">TrbL/VirB6 plasmid conjugal transfer protein</fullName>
    </recommendedName>
</protein>
<feature type="transmembrane region" description="Helical" evidence="1">
    <location>
        <begin position="114"/>
        <end position="140"/>
    </location>
</feature>
<keyword evidence="1" id="KW-0812">Transmembrane</keyword>
<gene>
    <name evidence="2" type="ORF">Dxin01_04116</name>
</gene>
<name>A0ABP9VGM1_9DEIO</name>
<comment type="caution">
    <text evidence="2">The sequence shown here is derived from an EMBL/GenBank/DDBJ whole genome shotgun (WGS) entry which is preliminary data.</text>
</comment>
<evidence type="ECO:0000313" key="3">
    <source>
        <dbReference type="Proteomes" id="UP001458946"/>
    </source>
</evidence>
<reference evidence="2 3" key="1">
    <citation type="submission" date="2024-02" db="EMBL/GenBank/DDBJ databases">
        <title>Deinococcus xinjiangensis NBRC 107630.</title>
        <authorList>
            <person name="Ichikawa N."/>
            <person name="Katano-Makiyama Y."/>
            <person name="Hidaka K."/>
        </authorList>
    </citation>
    <scope>NUCLEOTIDE SEQUENCE [LARGE SCALE GENOMIC DNA]</scope>
    <source>
        <strain evidence="2 3">NBRC 107630</strain>
    </source>
</reference>
<feature type="transmembrane region" description="Helical" evidence="1">
    <location>
        <begin position="252"/>
        <end position="274"/>
    </location>
</feature>
<dbReference type="Proteomes" id="UP001458946">
    <property type="component" value="Unassembled WGS sequence"/>
</dbReference>
<evidence type="ECO:0000313" key="2">
    <source>
        <dbReference type="EMBL" id="GAA5504346.1"/>
    </source>
</evidence>
<keyword evidence="3" id="KW-1185">Reference proteome</keyword>
<keyword evidence="1" id="KW-1133">Transmembrane helix</keyword>